<keyword evidence="2" id="KW-1185">Reference proteome</keyword>
<comment type="caution">
    <text evidence="1">The sequence shown here is derived from an EMBL/GenBank/DDBJ whole genome shotgun (WGS) entry which is preliminary data.</text>
</comment>
<dbReference type="Proteomes" id="UP001449225">
    <property type="component" value="Unassembled WGS sequence"/>
</dbReference>
<dbReference type="EMBL" id="JBBMRA010000005">
    <property type="protein sequence ID" value="MEM5536217.1"/>
    <property type="molecule type" value="Genomic_DNA"/>
</dbReference>
<name>A0ABU9TSN4_9GAMM</name>
<evidence type="ECO:0000313" key="1">
    <source>
        <dbReference type="EMBL" id="MEM5536217.1"/>
    </source>
</evidence>
<dbReference type="RefSeq" id="WP_342854178.1">
    <property type="nucleotide sequence ID" value="NZ_JBBMRA010000005.1"/>
</dbReference>
<gene>
    <name evidence="1" type="ORF">WNY58_07415</name>
</gene>
<evidence type="ECO:0000313" key="2">
    <source>
        <dbReference type="Proteomes" id="UP001449225"/>
    </source>
</evidence>
<dbReference type="InterPro" id="IPR012663">
    <property type="entry name" value="CHP02450_Tryp"/>
</dbReference>
<reference evidence="1 2" key="1">
    <citation type="submission" date="2024-03" db="EMBL/GenBank/DDBJ databases">
        <title>Community enrichment and isolation of bacterial strains for fucoidan degradation.</title>
        <authorList>
            <person name="Sichert A."/>
        </authorList>
    </citation>
    <scope>NUCLEOTIDE SEQUENCE [LARGE SCALE GENOMIC DNA]</scope>
    <source>
        <strain evidence="1 2">AS76</strain>
    </source>
</reference>
<dbReference type="Pfam" id="PF09493">
    <property type="entry name" value="DUF2389"/>
    <property type="match status" value="1"/>
</dbReference>
<protein>
    <submittedName>
        <fullName evidence="1">TIGR02450 family Trp-rich protein</fullName>
    </submittedName>
</protein>
<dbReference type="NCBIfam" id="TIGR02450">
    <property type="entry name" value="TIGR02450 family Trp-rich protein"/>
    <property type="match status" value="1"/>
</dbReference>
<sequence>MNPFNPNKLLLSKWTAVEPIEKKKHFIITELIRDEEDVHVVECVLEAVINQQRFTMDFNVLKNDECWLQGWR</sequence>
<accession>A0ABU9TSN4</accession>
<proteinExistence type="predicted"/>
<organism evidence="1 2">
    <name type="scientific">Neptuniibacter pectenicola</name>
    <dbReference type="NCBI Taxonomy" id="1806669"/>
    <lineage>
        <taxon>Bacteria</taxon>
        <taxon>Pseudomonadati</taxon>
        <taxon>Pseudomonadota</taxon>
        <taxon>Gammaproteobacteria</taxon>
        <taxon>Oceanospirillales</taxon>
        <taxon>Oceanospirillaceae</taxon>
        <taxon>Neptuniibacter</taxon>
    </lineage>
</organism>